<evidence type="ECO:0000313" key="5">
    <source>
        <dbReference type="Proteomes" id="UP000184330"/>
    </source>
</evidence>
<reference evidence="4 5" key="1">
    <citation type="submission" date="2016-03" db="EMBL/GenBank/DDBJ databases">
        <authorList>
            <person name="Ploux O."/>
        </authorList>
    </citation>
    <scope>NUCLEOTIDE SEQUENCE [LARGE SCALE GENOMIC DNA]</scope>
    <source>
        <strain evidence="4 5">UAMH 11012</strain>
    </source>
</reference>
<dbReference type="Gene3D" id="3.40.630.30">
    <property type="match status" value="1"/>
</dbReference>
<dbReference type="PANTHER" id="PTHR43877">
    <property type="entry name" value="AMINOALKYLPHOSPHONATE N-ACETYLTRANSFERASE-RELATED-RELATED"/>
    <property type="match status" value="1"/>
</dbReference>
<feature type="domain" description="N-acetyltransferase" evidence="3">
    <location>
        <begin position="14"/>
        <end position="188"/>
    </location>
</feature>
<dbReference type="Pfam" id="PF00583">
    <property type="entry name" value="Acetyltransf_1"/>
    <property type="match status" value="1"/>
</dbReference>
<dbReference type="EMBL" id="FJOG01000006">
    <property type="protein sequence ID" value="CZR55264.1"/>
    <property type="molecule type" value="Genomic_DNA"/>
</dbReference>
<sequence>MRESTSPSPILKRATLRLAKPEDAPAIAALGASVFTTTFGYSLPPADLEAYLLSSYSIPSITADLTNPTITTLVAISPSDHHIVGFSQLNRSSTEPAITELSCPNPVELQRLYVDPSFHGGGVGKMLVEAIEKLAKEEGYETLWLGVWEENFKAHGFYGRCGLEKCGFHDFKMGECVQRDWIMKKFIM</sequence>
<organism evidence="4 5">
    <name type="scientific">Phialocephala subalpina</name>
    <dbReference type="NCBI Taxonomy" id="576137"/>
    <lineage>
        <taxon>Eukaryota</taxon>
        <taxon>Fungi</taxon>
        <taxon>Dikarya</taxon>
        <taxon>Ascomycota</taxon>
        <taxon>Pezizomycotina</taxon>
        <taxon>Leotiomycetes</taxon>
        <taxon>Helotiales</taxon>
        <taxon>Mollisiaceae</taxon>
        <taxon>Phialocephala</taxon>
        <taxon>Phialocephala fortinii species complex</taxon>
    </lineage>
</organism>
<dbReference type="Proteomes" id="UP000184330">
    <property type="component" value="Unassembled WGS sequence"/>
</dbReference>
<dbReference type="SUPFAM" id="SSF55729">
    <property type="entry name" value="Acyl-CoA N-acyltransferases (Nat)"/>
    <property type="match status" value="1"/>
</dbReference>
<keyword evidence="5" id="KW-1185">Reference proteome</keyword>
<dbReference type="CDD" id="cd04301">
    <property type="entry name" value="NAT_SF"/>
    <property type="match status" value="1"/>
</dbReference>
<dbReference type="GO" id="GO:0016747">
    <property type="term" value="F:acyltransferase activity, transferring groups other than amino-acyl groups"/>
    <property type="evidence" value="ECO:0007669"/>
    <property type="project" value="InterPro"/>
</dbReference>
<keyword evidence="2" id="KW-0012">Acyltransferase</keyword>
<dbReference type="InterPro" id="IPR016181">
    <property type="entry name" value="Acyl_CoA_acyltransferase"/>
</dbReference>
<name>A0A1L7WR59_9HELO</name>
<evidence type="ECO:0000259" key="3">
    <source>
        <dbReference type="PROSITE" id="PS51186"/>
    </source>
</evidence>
<dbReference type="PROSITE" id="PS51186">
    <property type="entry name" value="GNAT"/>
    <property type="match status" value="1"/>
</dbReference>
<dbReference type="InterPro" id="IPR050832">
    <property type="entry name" value="Bact_Acetyltransf"/>
</dbReference>
<dbReference type="STRING" id="576137.A0A1L7WR59"/>
<proteinExistence type="predicted"/>
<evidence type="ECO:0000256" key="2">
    <source>
        <dbReference type="ARBA" id="ARBA00023315"/>
    </source>
</evidence>
<dbReference type="InterPro" id="IPR000182">
    <property type="entry name" value="GNAT_dom"/>
</dbReference>
<dbReference type="AlphaFoldDB" id="A0A1L7WR59"/>
<evidence type="ECO:0000256" key="1">
    <source>
        <dbReference type="ARBA" id="ARBA00022679"/>
    </source>
</evidence>
<gene>
    <name evidence="4" type="ORF">PAC_05151</name>
</gene>
<evidence type="ECO:0000313" key="4">
    <source>
        <dbReference type="EMBL" id="CZR55264.1"/>
    </source>
</evidence>
<dbReference type="OrthoDB" id="9975416at2759"/>
<keyword evidence="1" id="KW-0808">Transferase</keyword>
<accession>A0A1L7WR59</accession>
<protein>
    <recommendedName>
        <fullName evidence="3">N-acetyltransferase domain-containing protein</fullName>
    </recommendedName>
</protein>